<keyword evidence="3" id="KW-1185">Reference proteome</keyword>
<evidence type="ECO:0000313" key="2">
    <source>
        <dbReference type="EMBL" id="SNX70817.1"/>
    </source>
</evidence>
<proteinExistence type="predicted"/>
<dbReference type="EMBL" id="OAOQ01000007">
    <property type="protein sequence ID" value="SNX70817.1"/>
    <property type="molecule type" value="Genomic_DNA"/>
</dbReference>
<dbReference type="PANTHER" id="PTHR14087">
    <property type="entry name" value="THYMOCYTE NUCLEAR PROTEIN 1"/>
    <property type="match status" value="1"/>
</dbReference>
<feature type="domain" description="EVE" evidence="1">
    <location>
        <begin position="2"/>
        <end position="134"/>
    </location>
</feature>
<dbReference type="RefSeq" id="WP_097030442.1">
    <property type="nucleotide sequence ID" value="NZ_OAOQ01000007.1"/>
</dbReference>
<organism evidence="2 3">
    <name type="scientific">Cereibacter ovatus</name>
    <dbReference type="NCBI Taxonomy" id="439529"/>
    <lineage>
        <taxon>Bacteria</taxon>
        <taxon>Pseudomonadati</taxon>
        <taxon>Pseudomonadota</taxon>
        <taxon>Alphaproteobacteria</taxon>
        <taxon>Rhodobacterales</taxon>
        <taxon>Paracoccaceae</taxon>
        <taxon>Cereibacter</taxon>
    </lineage>
</organism>
<accession>A0A285CTC8</accession>
<dbReference type="PANTHER" id="PTHR14087:SF7">
    <property type="entry name" value="THYMOCYTE NUCLEAR PROTEIN 1"/>
    <property type="match status" value="1"/>
</dbReference>
<dbReference type="Pfam" id="PF01878">
    <property type="entry name" value="EVE"/>
    <property type="match status" value="1"/>
</dbReference>
<dbReference type="InterPro" id="IPR002740">
    <property type="entry name" value="EVE_domain"/>
</dbReference>
<evidence type="ECO:0000259" key="1">
    <source>
        <dbReference type="Pfam" id="PF01878"/>
    </source>
</evidence>
<dbReference type="AlphaFoldDB" id="A0A285CTC8"/>
<reference evidence="3" key="1">
    <citation type="submission" date="2017-08" db="EMBL/GenBank/DDBJ databases">
        <authorList>
            <person name="Varghese N."/>
            <person name="Submissions S."/>
        </authorList>
    </citation>
    <scope>NUCLEOTIDE SEQUENCE [LARGE SCALE GENOMIC DNA]</scope>
    <source>
        <strain evidence="3">JA234</strain>
    </source>
</reference>
<dbReference type="InterPro" id="IPR047197">
    <property type="entry name" value="THYN1-like_EVE"/>
</dbReference>
<dbReference type="InterPro" id="IPR052181">
    <property type="entry name" value="5hmC_binding"/>
</dbReference>
<dbReference type="CDD" id="cd21133">
    <property type="entry name" value="EVE"/>
    <property type="match status" value="1"/>
</dbReference>
<sequence length="141" mass="15698">MAFWLFKSEPDAWSWDQQVARGPAGEEWTGVRNYQARNHMRAMKLGDRGFFYHSNIGKQVVGIVEVCGLSAPDSTTDDPRWDCVTLRAVAPLPRPVTLEAIKAEPRLKDMVLVTNSRLSVQPVGDADWQVICEMGGLSTPP</sequence>
<name>A0A285CTC8_9RHOB</name>
<dbReference type="SUPFAM" id="SSF88697">
    <property type="entry name" value="PUA domain-like"/>
    <property type="match status" value="1"/>
</dbReference>
<dbReference type="InterPro" id="IPR015947">
    <property type="entry name" value="PUA-like_sf"/>
</dbReference>
<dbReference type="OrthoDB" id="9791347at2"/>
<dbReference type="Gene3D" id="3.10.590.10">
    <property type="entry name" value="ph1033 like domains"/>
    <property type="match status" value="1"/>
</dbReference>
<evidence type="ECO:0000313" key="3">
    <source>
        <dbReference type="Proteomes" id="UP000219467"/>
    </source>
</evidence>
<gene>
    <name evidence="2" type="ORF">SAMN05878503_1079</name>
</gene>
<dbReference type="Proteomes" id="UP000219467">
    <property type="component" value="Unassembled WGS sequence"/>
</dbReference>
<protein>
    <submittedName>
        <fullName evidence="2">Predicted RNA-binding protein with PUA-like domain</fullName>
    </submittedName>
</protein>